<evidence type="ECO:0000256" key="1">
    <source>
        <dbReference type="SAM" id="MobiDB-lite"/>
    </source>
</evidence>
<proteinExistence type="predicted"/>
<evidence type="ECO:0000313" key="3">
    <source>
        <dbReference type="Proteomes" id="UP000092666"/>
    </source>
</evidence>
<reference evidence="2 3" key="1">
    <citation type="submission" date="2013-07" db="EMBL/GenBank/DDBJ databases">
        <title>The Genome Sequence of Cryptococcus heveanensis BCC8398.</title>
        <authorList>
            <consortium name="The Broad Institute Genome Sequencing Platform"/>
            <person name="Cuomo C."/>
            <person name="Litvintseva A."/>
            <person name="Chen Y."/>
            <person name="Heitman J."/>
            <person name="Sun S."/>
            <person name="Springer D."/>
            <person name="Dromer F."/>
            <person name="Young S.K."/>
            <person name="Zeng Q."/>
            <person name="Gargeya S."/>
            <person name="Fitzgerald M."/>
            <person name="Abouelleil A."/>
            <person name="Alvarado L."/>
            <person name="Berlin A.M."/>
            <person name="Chapman S.B."/>
            <person name="Dewar J."/>
            <person name="Goldberg J."/>
            <person name="Griggs A."/>
            <person name="Gujja S."/>
            <person name="Hansen M."/>
            <person name="Howarth C."/>
            <person name="Imamovic A."/>
            <person name="Larimer J."/>
            <person name="McCowan C."/>
            <person name="Murphy C."/>
            <person name="Pearson M."/>
            <person name="Priest M."/>
            <person name="Roberts A."/>
            <person name="Saif S."/>
            <person name="Shea T."/>
            <person name="Sykes S."/>
            <person name="Wortman J."/>
            <person name="Nusbaum C."/>
            <person name="Birren B."/>
        </authorList>
    </citation>
    <scope>NUCLEOTIDE SEQUENCE [LARGE SCALE GENOMIC DNA]</scope>
    <source>
        <strain evidence="2 3">BCC8398</strain>
    </source>
</reference>
<dbReference type="AlphaFoldDB" id="A0A1B9H239"/>
<sequence length="370" mass="39797">MSVQSRSANGPTFKSIITPDGFVEGEVTRDKVGLEIDLGIPSRQINRTNHHGTVATESRGDYFFRKIRPDSSLPADKQPSERMLTALKNQFESRDIDLVHGSRVFSVELDDEPGGDAHLSFSLPLWDPESRSTPVQVLKRESKGADSGSDLEKRAFQAVQGTVRAGLHGEIRMYRGYAATSGGPSGCATVYAPSLDLSHLLPPTSSPTTGGDNDIRTFNTDHEPMLVSHMDHFVYPHGMRSLRARGGGTGVGQEGTEPEIVSLSFDTTAMNQMDPLVRHFGPSTVVTSRTEDPDRATIKTQGWVVMRTRTDDSAATATASAPSTQMSAIPDTSELETPKAAPTDQSTLETPPTLDLSGVSDGAADRMSVA</sequence>
<keyword evidence="3" id="KW-1185">Reference proteome</keyword>
<feature type="compositionally biased region" description="Low complexity" evidence="1">
    <location>
        <begin position="313"/>
        <end position="324"/>
    </location>
</feature>
<reference evidence="3" key="2">
    <citation type="submission" date="2013-12" db="EMBL/GenBank/DDBJ databases">
        <title>Evolution of pathogenesis and genome organization in the Tremellales.</title>
        <authorList>
            <person name="Cuomo C."/>
            <person name="Litvintseva A."/>
            <person name="Heitman J."/>
            <person name="Chen Y."/>
            <person name="Sun S."/>
            <person name="Springer D."/>
            <person name="Dromer F."/>
            <person name="Young S."/>
            <person name="Zeng Q."/>
            <person name="Chapman S."/>
            <person name="Gujja S."/>
            <person name="Saif S."/>
            <person name="Birren B."/>
        </authorList>
    </citation>
    <scope>NUCLEOTIDE SEQUENCE [LARGE SCALE GENOMIC DNA]</scope>
    <source>
        <strain evidence="3">BCC8398</strain>
    </source>
</reference>
<name>A0A1B9H239_9TREE</name>
<accession>A0A1B9H239</accession>
<organism evidence="2 3">
    <name type="scientific">Kwoniella heveanensis BCC8398</name>
    <dbReference type="NCBI Taxonomy" id="1296120"/>
    <lineage>
        <taxon>Eukaryota</taxon>
        <taxon>Fungi</taxon>
        <taxon>Dikarya</taxon>
        <taxon>Basidiomycota</taxon>
        <taxon>Agaricomycotina</taxon>
        <taxon>Tremellomycetes</taxon>
        <taxon>Tremellales</taxon>
        <taxon>Cryptococcaceae</taxon>
        <taxon>Kwoniella</taxon>
    </lineage>
</organism>
<evidence type="ECO:0000313" key="2">
    <source>
        <dbReference type="EMBL" id="OCF37320.1"/>
    </source>
</evidence>
<protein>
    <submittedName>
        <fullName evidence="2">Uncharacterized protein</fullName>
    </submittedName>
</protein>
<dbReference type="Proteomes" id="UP000092666">
    <property type="component" value="Unassembled WGS sequence"/>
</dbReference>
<feature type="region of interest" description="Disordered" evidence="1">
    <location>
        <begin position="310"/>
        <end position="370"/>
    </location>
</feature>
<dbReference type="EMBL" id="KI669493">
    <property type="protein sequence ID" value="OCF37320.1"/>
    <property type="molecule type" value="Genomic_DNA"/>
</dbReference>
<gene>
    <name evidence="2" type="ORF">I316_01229</name>
</gene>